<dbReference type="InParanoid" id="A0A1J7JU92"/>
<evidence type="ECO:0000259" key="1">
    <source>
        <dbReference type="Pfam" id="PF00092"/>
    </source>
</evidence>
<dbReference type="EMBL" id="KV875094">
    <property type="protein sequence ID" value="OIW32948.1"/>
    <property type="molecule type" value="Genomic_DNA"/>
</dbReference>
<dbReference type="InterPro" id="IPR002035">
    <property type="entry name" value="VWF_A"/>
</dbReference>
<dbReference type="Proteomes" id="UP000182658">
    <property type="component" value="Unassembled WGS sequence"/>
</dbReference>
<reference evidence="2 3" key="1">
    <citation type="submission" date="2016-10" db="EMBL/GenBank/DDBJ databases">
        <title>Draft genome sequence of Coniochaeta ligniaria NRRL30616, a lignocellulolytic fungus for bioabatement of inhibitors in plant biomass hydrolysates.</title>
        <authorList>
            <consortium name="DOE Joint Genome Institute"/>
            <person name="Jimenez D.J."/>
            <person name="Hector R.E."/>
            <person name="Riley R."/>
            <person name="Sun H."/>
            <person name="Grigoriev I.V."/>
            <person name="Van Elsas J.D."/>
            <person name="Nichols N.N."/>
        </authorList>
    </citation>
    <scope>NUCLEOTIDE SEQUENCE [LARGE SCALE GENOMIC DNA]</scope>
    <source>
        <strain evidence="2 3">NRRL 30616</strain>
    </source>
</reference>
<dbReference type="SUPFAM" id="SSF53300">
    <property type="entry name" value="vWA-like"/>
    <property type="match status" value="1"/>
</dbReference>
<evidence type="ECO:0000313" key="2">
    <source>
        <dbReference type="EMBL" id="OIW32948.1"/>
    </source>
</evidence>
<dbReference type="InterPro" id="IPR038765">
    <property type="entry name" value="Papain-like_cys_pep_sf"/>
</dbReference>
<keyword evidence="3" id="KW-1185">Reference proteome</keyword>
<gene>
    <name evidence="2" type="ORF">CONLIGDRAFT_676771</name>
</gene>
<organism evidence="2 3">
    <name type="scientific">Coniochaeta ligniaria NRRL 30616</name>
    <dbReference type="NCBI Taxonomy" id="1408157"/>
    <lineage>
        <taxon>Eukaryota</taxon>
        <taxon>Fungi</taxon>
        <taxon>Dikarya</taxon>
        <taxon>Ascomycota</taxon>
        <taxon>Pezizomycotina</taxon>
        <taxon>Sordariomycetes</taxon>
        <taxon>Sordariomycetidae</taxon>
        <taxon>Coniochaetales</taxon>
        <taxon>Coniochaetaceae</taxon>
        <taxon>Coniochaeta</taxon>
    </lineage>
</organism>
<accession>A0A1J7JU92</accession>
<dbReference type="OrthoDB" id="3789175at2759"/>
<dbReference type="AlphaFoldDB" id="A0A1J7JU92"/>
<dbReference type="Gene3D" id="3.40.50.410">
    <property type="entry name" value="von Willebrand factor, type A domain"/>
    <property type="match status" value="1"/>
</dbReference>
<name>A0A1J7JU92_9PEZI</name>
<evidence type="ECO:0000313" key="3">
    <source>
        <dbReference type="Proteomes" id="UP000182658"/>
    </source>
</evidence>
<proteinExistence type="predicted"/>
<protein>
    <recommendedName>
        <fullName evidence="1">VWFA domain-containing protein</fullName>
    </recommendedName>
</protein>
<dbReference type="SUPFAM" id="SSF54001">
    <property type="entry name" value="Cysteine proteinases"/>
    <property type="match status" value="1"/>
</dbReference>
<sequence length="689" mass="76144">MSSRSSTHVVGCLLDVSNSMKTALETGRGGEQATDRFQAVLQAALKLAQAEQRHNPTSLIFVGAFGLNTDKGCPPCVDLCGLIDALLGEDEARDDCRGGHERLIALANQNNVEHITEYIRTKLTDDQAQIVHSHLRKHPERIAEFVAAIPSLEKMQTANRKHAVAGALITGFGANRIKDNRVEKSEVVQLARRICDRGWLDLAEFVPRPVADVVKLLDRVQKHPAVGGSRDNAEQPANVSLLDRLRKYIYFDTPMRQALSQSLTTFQKQQAAGRRVLVLVSDGDSTDGDPKSHARELEQASVTLATVYLTANRAAYHRRLYDRAESKWNRGQHKLFAMAARISGATHPIPVLASVGWEVPSSGECALYSTVSSTAALEEFCSLLLSARFGSADILLDMVGRVRLDDYINDGHVRTRTNPSDQGESATCYAHATAAVLHMALIRIEGRIGGCPSIKAIRERILRNFPPAADGQSVQAVLEEAMTWYRPLRFRKVDENGARQAVLRRRPVLTTFHLSDSRWEAFSKHFEEAATRNSVLTRAMMTPYHSVADGGGHAVILTSCDPQSLTFLNSWGHGWGNNGSFRIEDSTVLEWVCFHDIDWLESDLTTAEKQAYQSRVDKELRERAEKHPSILELEARCPRCRANSPIADFTGSVRHATCPQCRRSFAPEPGHLVQALYAHAGLGDISQAA</sequence>
<dbReference type="Gene3D" id="3.90.70.10">
    <property type="entry name" value="Cysteine proteinases"/>
    <property type="match status" value="1"/>
</dbReference>
<feature type="domain" description="VWFA" evidence="1">
    <location>
        <begin position="240"/>
        <end position="309"/>
    </location>
</feature>
<dbReference type="Pfam" id="PF00092">
    <property type="entry name" value="VWA"/>
    <property type="match status" value="1"/>
</dbReference>
<dbReference type="InterPro" id="IPR036465">
    <property type="entry name" value="vWFA_dom_sf"/>
</dbReference>